<dbReference type="Gene3D" id="1.10.1660.10">
    <property type="match status" value="1"/>
</dbReference>
<protein>
    <submittedName>
        <fullName evidence="2">Helix-turn-helix DNA binding protein</fullName>
    </submittedName>
</protein>
<evidence type="ECO:0000313" key="2">
    <source>
        <dbReference type="EMBL" id="AVJ48767.1"/>
    </source>
</evidence>
<reference evidence="2 3" key="1">
    <citation type="submission" date="2018-01" db="EMBL/GenBank/DDBJ databases">
        <authorList>
            <person name="Gaut B.S."/>
            <person name="Morton B.R."/>
            <person name="Clegg M.T."/>
            <person name="Duvall M.R."/>
        </authorList>
    </citation>
    <scope>NUCLEOTIDE SEQUENCE [LARGE SCALE GENOMIC DNA]</scope>
</reference>
<keyword evidence="3" id="KW-1185">Reference proteome</keyword>
<proteinExistence type="predicted"/>
<evidence type="ECO:0000313" key="3">
    <source>
        <dbReference type="Proteomes" id="UP000241541"/>
    </source>
</evidence>
<organism evidence="2 3">
    <name type="scientific">Gordonia phage SallySpecial</name>
    <dbReference type="NCBI Taxonomy" id="2079570"/>
    <lineage>
        <taxon>Viruses</taxon>
        <taxon>Duplodnaviria</taxon>
        <taxon>Heunggongvirae</taxon>
        <taxon>Uroviricota</taxon>
        <taxon>Caudoviricetes</taxon>
        <taxon>Emperorvirus</taxon>
        <taxon>Emperorvirus sallyspecial</taxon>
    </lineage>
</organism>
<accession>A0A2P1CC03</accession>
<gene>
    <name evidence="2" type="ORF">SEA_SALLYSPECIAL_19</name>
</gene>
<name>A0A2P1CC03_9CAUD</name>
<dbReference type="EMBL" id="MG812496">
    <property type="protein sequence ID" value="AVJ48767.1"/>
    <property type="molecule type" value="Genomic_DNA"/>
</dbReference>
<dbReference type="Pfam" id="PF12728">
    <property type="entry name" value="HTH_17"/>
    <property type="match status" value="1"/>
</dbReference>
<sequence length="63" mass="6678">MPDKLLDTAAVASRLGMSRSQVNRVARTGQLPHRAKAPGIRGAYLFALEDVDAFAAARTKAPA</sequence>
<evidence type="ECO:0000259" key="1">
    <source>
        <dbReference type="Pfam" id="PF12728"/>
    </source>
</evidence>
<dbReference type="InterPro" id="IPR041657">
    <property type="entry name" value="HTH_17"/>
</dbReference>
<dbReference type="Proteomes" id="UP000241541">
    <property type="component" value="Segment"/>
</dbReference>
<feature type="domain" description="Helix-turn-helix" evidence="1">
    <location>
        <begin position="5"/>
        <end position="58"/>
    </location>
</feature>